<comment type="caution">
    <text evidence="1">The sequence shown here is derived from an EMBL/GenBank/DDBJ whole genome shotgun (WGS) entry which is preliminary data.</text>
</comment>
<evidence type="ECO:0000313" key="1">
    <source>
        <dbReference type="EMBL" id="OIT07462.1"/>
    </source>
</evidence>
<sequence length="57" mass="6515">MTPVLCDIQTVPGSVSRNTYSGLEVPNFCSTSRQPKLLMCRLRYVYSCIYKVVVRKI</sequence>
<gene>
    <name evidence="1" type="ORF">A4A49_53154</name>
</gene>
<keyword evidence="2" id="KW-1185">Reference proteome</keyword>
<name>A0A1J6IRJ0_NICAT</name>
<proteinExistence type="predicted"/>
<reference evidence="1" key="1">
    <citation type="submission" date="2016-11" db="EMBL/GenBank/DDBJ databases">
        <title>The genome of Nicotiana attenuata.</title>
        <authorList>
            <person name="Xu S."/>
            <person name="Brockmoeller T."/>
            <person name="Gaquerel E."/>
            <person name="Navarro A."/>
            <person name="Kuhl H."/>
            <person name="Gase K."/>
            <person name="Ling Z."/>
            <person name="Zhou W."/>
            <person name="Kreitzer C."/>
            <person name="Stanke M."/>
            <person name="Tang H."/>
            <person name="Lyons E."/>
            <person name="Pandey P."/>
            <person name="Pandey S.P."/>
            <person name="Timmermann B."/>
            <person name="Baldwin I.T."/>
        </authorList>
    </citation>
    <scope>NUCLEOTIDE SEQUENCE [LARGE SCALE GENOMIC DNA]</scope>
    <source>
        <strain evidence="1">UT</strain>
    </source>
</reference>
<accession>A0A1J6IRJ0</accession>
<dbReference type="EMBL" id="MJEQ01037183">
    <property type="protein sequence ID" value="OIT07462.1"/>
    <property type="molecule type" value="Genomic_DNA"/>
</dbReference>
<protein>
    <submittedName>
        <fullName evidence="1">Uncharacterized protein</fullName>
    </submittedName>
</protein>
<dbReference type="AlphaFoldDB" id="A0A1J6IRJ0"/>
<dbReference type="Proteomes" id="UP000187609">
    <property type="component" value="Unassembled WGS sequence"/>
</dbReference>
<organism evidence="1 2">
    <name type="scientific">Nicotiana attenuata</name>
    <name type="common">Coyote tobacco</name>
    <dbReference type="NCBI Taxonomy" id="49451"/>
    <lineage>
        <taxon>Eukaryota</taxon>
        <taxon>Viridiplantae</taxon>
        <taxon>Streptophyta</taxon>
        <taxon>Embryophyta</taxon>
        <taxon>Tracheophyta</taxon>
        <taxon>Spermatophyta</taxon>
        <taxon>Magnoliopsida</taxon>
        <taxon>eudicotyledons</taxon>
        <taxon>Gunneridae</taxon>
        <taxon>Pentapetalae</taxon>
        <taxon>asterids</taxon>
        <taxon>lamiids</taxon>
        <taxon>Solanales</taxon>
        <taxon>Solanaceae</taxon>
        <taxon>Nicotianoideae</taxon>
        <taxon>Nicotianeae</taxon>
        <taxon>Nicotiana</taxon>
    </lineage>
</organism>
<evidence type="ECO:0000313" key="2">
    <source>
        <dbReference type="Proteomes" id="UP000187609"/>
    </source>
</evidence>
<dbReference type="Gramene" id="OIT07462">
    <property type="protein sequence ID" value="OIT07462"/>
    <property type="gene ID" value="A4A49_53154"/>
</dbReference>